<organism evidence="1 2">
    <name type="scientific">Trichothecium roseum</name>
    <dbReference type="NCBI Taxonomy" id="47278"/>
    <lineage>
        <taxon>Eukaryota</taxon>
        <taxon>Fungi</taxon>
        <taxon>Dikarya</taxon>
        <taxon>Ascomycota</taxon>
        <taxon>Pezizomycotina</taxon>
        <taxon>Sordariomycetes</taxon>
        <taxon>Hypocreomycetidae</taxon>
        <taxon>Hypocreales</taxon>
        <taxon>Hypocreales incertae sedis</taxon>
        <taxon>Trichothecium</taxon>
    </lineage>
</organism>
<gene>
    <name evidence="1" type="ORF">N3K66_000435</name>
</gene>
<reference evidence="1" key="1">
    <citation type="submission" date="2022-10" db="EMBL/GenBank/DDBJ databases">
        <title>Complete Genome of Trichothecium roseum strain YXFP-22015, a Plant Pathogen Isolated from Citrus.</title>
        <authorList>
            <person name="Wang Y."/>
            <person name="Zhu L."/>
        </authorList>
    </citation>
    <scope>NUCLEOTIDE SEQUENCE</scope>
    <source>
        <strain evidence="1">YXFP-22015</strain>
    </source>
</reference>
<protein>
    <submittedName>
        <fullName evidence="1">Uncharacterized protein</fullName>
    </submittedName>
</protein>
<accession>A0ACC0VDE4</accession>
<dbReference type="Proteomes" id="UP001163324">
    <property type="component" value="Chromosome 1"/>
</dbReference>
<keyword evidence="2" id="KW-1185">Reference proteome</keyword>
<sequence length="142" mass="15732">MARNVRVPTDEEEALMVAATDASKMNREADDERRQAGEELTANEYTIDHAGEMREEEDKEYKEESGEGGAGGESKLGQASRELAGGAEEFSRARRGGEQPESSSQAEAEKEYKRRQAEELARRAGKQSQARRHGNKNKDTDA</sequence>
<evidence type="ECO:0000313" key="2">
    <source>
        <dbReference type="Proteomes" id="UP001163324"/>
    </source>
</evidence>
<proteinExistence type="predicted"/>
<name>A0ACC0VDE4_9HYPO</name>
<comment type="caution">
    <text evidence="1">The sequence shown here is derived from an EMBL/GenBank/DDBJ whole genome shotgun (WGS) entry which is preliminary data.</text>
</comment>
<dbReference type="EMBL" id="CM047940">
    <property type="protein sequence ID" value="KAI9903906.1"/>
    <property type="molecule type" value="Genomic_DNA"/>
</dbReference>
<evidence type="ECO:0000313" key="1">
    <source>
        <dbReference type="EMBL" id="KAI9903906.1"/>
    </source>
</evidence>